<sequence length="70" mass="8069">MDMLTRARNSLFGATQPRNLHSLDNLKYLYSVLQRNTTVSDANRDLLTETLRSISEILIWGDQHDSSVFE</sequence>
<dbReference type="EMBL" id="CAJOBI010371130">
    <property type="protein sequence ID" value="CAF5229569.1"/>
    <property type="molecule type" value="Genomic_DNA"/>
</dbReference>
<dbReference type="GO" id="GO:1901096">
    <property type="term" value="P:regulation of autophagosome maturation"/>
    <property type="evidence" value="ECO:0007669"/>
    <property type="project" value="TreeGrafter"/>
</dbReference>
<dbReference type="PANTHER" id="PTHR21481:SF0">
    <property type="entry name" value="PROTEIN CLEC16A"/>
    <property type="match status" value="1"/>
</dbReference>
<feature type="non-terminal residue" evidence="1">
    <location>
        <position position="1"/>
    </location>
</feature>
<dbReference type="AlphaFoldDB" id="A0A8S3KF68"/>
<evidence type="ECO:0000313" key="2">
    <source>
        <dbReference type="Proteomes" id="UP000676336"/>
    </source>
</evidence>
<proteinExistence type="predicted"/>
<dbReference type="GO" id="GO:0005794">
    <property type="term" value="C:Golgi apparatus"/>
    <property type="evidence" value="ECO:0007669"/>
    <property type="project" value="TreeGrafter"/>
</dbReference>
<evidence type="ECO:0000313" key="1">
    <source>
        <dbReference type="EMBL" id="CAF5229569.1"/>
    </source>
</evidence>
<organism evidence="1 2">
    <name type="scientific">Rotaria magnacalcarata</name>
    <dbReference type="NCBI Taxonomy" id="392030"/>
    <lineage>
        <taxon>Eukaryota</taxon>
        <taxon>Metazoa</taxon>
        <taxon>Spiralia</taxon>
        <taxon>Gnathifera</taxon>
        <taxon>Rotifera</taxon>
        <taxon>Eurotatoria</taxon>
        <taxon>Bdelloidea</taxon>
        <taxon>Philodinida</taxon>
        <taxon>Philodinidae</taxon>
        <taxon>Rotaria</taxon>
    </lineage>
</organism>
<accession>A0A8S3KF68</accession>
<comment type="caution">
    <text evidence="1">The sequence shown here is derived from an EMBL/GenBank/DDBJ whole genome shotgun (WGS) entry which is preliminary data.</text>
</comment>
<reference evidence="1" key="1">
    <citation type="submission" date="2021-02" db="EMBL/GenBank/DDBJ databases">
        <authorList>
            <person name="Nowell W R."/>
        </authorList>
    </citation>
    <scope>NUCLEOTIDE SEQUENCE</scope>
</reference>
<dbReference type="GO" id="GO:0005770">
    <property type="term" value="C:late endosome"/>
    <property type="evidence" value="ECO:0007669"/>
    <property type="project" value="TreeGrafter"/>
</dbReference>
<dbReference type="Proteomes" id="UP000676336">
    <property type="component" value="Unassembled WGS sequence"/>
</dbReference>
<dbReference type="GO" id="GO:0016197">
    <property type="term" value="P:endosomal transport"/>
    <property type="evidence" value="ECO:0007669"/>
    <property type="project" value="TreeGrafter"/>
</dbReference>
<protein>
    <submittedName>
        <fullName evidence="1">Uncharacterized protein</fullName>
    </submittedName>
</protein>
<dbReference type="PANTHER" id="PTHR21481">
    <property type="entry name" value="PROTEIN CLEC16A"/>
    <property type="match status" value="1"/>
</dbReference>
<name>A0A8S3KF68_9BILA</name>
<dbReference type="GO" id="GO:0007034">
    <property type="term" value="P:vacuolar transport"/>
    <property type="evidence" value="ECO:0007669"/>
    <property type="project" value="TreeGrafter"/>
</dbReference>
<dbReference type="InterPro" id="IPR039272">
    <property type="entry name" value="CLEC16A/TT9"/>
</dbReference>
<gene>
    <name evidence="1" type="ORF">SMN809_LOCUS86489</name>
</gene>